<dbReference type="PROSITE" id="PS51192">
    <property type="entry name" value="HELICASE_ATP_BIND_1"/>
    <property type="match status" value="1"/>
</dbReference>
<evidence type="ECO:0000313" key="2">
    <source>
        <dbReference type="EMBL" id="RAY12953.1"/>
    </source>
</evidence>
<dbReference type="GO" id="GO:0006139">
    <property type="term" value="P:nucleobase-containing compound metabolic process"/>
    <property type="evidence" value="ECO:0007669"/>
    <property type="project" value="InterPro"/>
</dbReference>
<dbReference type="GO" id="GO:0003676">
    <property type="term" value="F:nucleic acid binding"/>
    <property type="evidence" value="ECO:0007669"/>
    <property type="project" value="InterPro"/>
</dbReference>
<evidence type="ECO:0000259" key="1">
    <source>
        <dbReference type="PROSITE" id="PS51192"/>
    </source>
</evidence>
<dbReference type="SMART" id="SM00487">
    <property type="entry name" value="DEXDc"/>
    <property type="match status" value="1"/>
</dbReference>
<dbReference type="InterPro" id="IPR006555">
    <property type="entry name" value="ATP-dep_Helicase_C"/>
</dbReference>
<sequence>MLHGGFRGWLSVVAFQKRRVIEAAAGTAEELYPLLQHGDGAPRELWVRQAEVLRAYHESFTKVPDVAIELPTGAGKTLVGSLIAEWRRRTFGDRVAYLAPTRQLARQAADRAASYGVPTSLLTGSHKLWDSTAETRFIQGKSVAFVTYSAIFNSDPKLNPTMLVLDDAHAAEGFVAANWSVVIRRSELAYDHLLEALHGCGALAGSVTARLREGEEDAARTVYLAGLPQVAAAATDIERVLSEAQAHQWMSRNANFAFSQIQGSLPACLVFVSASQILIRPFIAPTAFHPAFETAEQRLYLSATVGDGGELLRGFGRKKIEHIAAPAASTTQGTGRRFFVFPRLVDDLQTEDAETAFVSDAISSYGKAVLLAPDGRTRDHAVEVLVPGKMEKWTAEEFEDAPDGFEGAKAGVLALANRYDGIDLPGDSCRMIVLVGLPSGAHLQERFLHESVGAVVALRERIRTRLTQGAGRATRNSSDFAAVIVLSRELVNFCADPAVQAAMHPELRAEVAFGLTYSTDITAAETRENLEYFRRQDPEWQEADSEIRVDRDATTRTSLPGTAQLSASARHEVEALNAAWGGEWERAVEFTGKALERLAGGKEIRRYQALWNYLAGSWAVLAARTGHGNHWIEVAQQHYTAARAAAAGTRWLTDLLTDAAQMISPTTVLTLSSGDALDALVVEQIVVSPLRTGPAKPFITLAQDIRTGLGQTDASPFERALDSLGRLAGSTSCRTRTKADAEPDSVWLFSDLFWVACEAKSDTNPAKEVPASDATQACGHLNFTASEQGIAAAPSGSITLLVTPQQRVDIAAARVADAGLYLVSLDQIRDLAERLITCWGAIRTQTKGTGPDKAALEIERLLRTHRTLPSQWIPALTTRRVADG</sequence>
<comment type="caution">
    <text evidence="2">The sequence shown here is derived from an EMBL/GenBank/DDBJ whole genome shotgun (WGS) entry which is preliminary data.</text>
</comment>
<gene>
    <name evidence="2" type="ORF">DPM19_23400</name>
</gene>
<dbReference type="Pfam" id="PF13307">
    <property type="entry name" value="Helicase_C_2"/>
    <property type="match status" value="1"/>
</dbReference>
<dbReference type="Proteomes" id="UP000251891">
    <property type="component" value="Unassembled WGS sequence"/>
</dbReference>
<evidence type="ECO:0000313" key="3">
    <source>
        <dbReference type="Proteomes" id="UP000251891"/>
    </source>
</evidence>
<dbReference type="GO" id="GO:0004386">
    <property type="term" value="F:helicase activity"/>
    <property type="evidence" value="ECO:0007669"/>
    <property type="project" value="InterPro"/>
</dbReference>
<name>A0A365H403_9ACTN</name>
<dbReference type="AlphaFoldDB" id="A0A365H403"/>
<protein>
    <recommendedName>
        <fullName evidence="1">Helicase ATP-binding domain-containing protein</fullName>
    </recommendedName>
</protein>
<dbReference type="InterPro" id="IPR027417">
    <property type="entry name" value="P-loop_NTPase"/>
</dbReference>
<reference evidence="2 3" key="1">
    <citation type="submission" date="2018-06" db="EMBL/GenBank/DDBJ databases">
        <title>Actinomadura craniellae sp. nov. isolated from marine sponge Craniella sp.</title>
        <authorList>
            <person name="Li L."/>
            <person name="Xu Q.H."/>
            <person name="Lin H.W."/>
            <person name="Lu Y.H."/>
        </authorList>
    </citation>
    <scope>NUCLEOTIDE SEQUENCE [LARGE SCALE GENOMIC DNA]</scope>
    <source>
        <strain evidence="2 3">LHW63021</strain>
    </source>
</reference>
<dbReference type="EMBL" id="QLYX01000011">
    <property type="protein sequence ID" value="RAY12953.1"/>
    <property type="molecule type" value="Genomic_DNA"/>
</dbReference>
<dbReference type="InterPro" id="IPR011545">
    <property type="entry name" value="DEAD/DEAH_box_helicase_dom"/>
</dbReference>
<dbReference type="GO" id="GO:0016818">
    <property type="term" value="F:hydrolase activity, acting on acid anhydrides, in phosphorus-containing anhydrides"/>
    <property type="evidence" value="ECO:0007669"/>
    <property type="project" value="InterPro"/>
</dbReference>
<accession>A0A365H403</accession>
<organism evidence="2 3">
    <name type="scientific">Actinomadura craniellae</name>
    <dbReference type="NCBI Taxonomy" id="2231787"/>
    <lineage>
        <taxon>Bacteria</taxon>
        <taxon>Bacillati</taxon>
        <taxon>Actinomycetota</taxon>
        <taxon>Actinomycetes</taxon>
        <taxon>Streptosporangiales</taxon>
        <taxon>Thermomonosporaceae</taxon>
        <taxon>Actinomadura</taxon>
    </lineage>
</organism>
<dbReference type="Gene3D" id="3.40.50.300">
    <property type="entry name" value="P-loop containing nucleotide triphosphate hydrolases"/>
    <property type="match status" value="2"/>
</dbReference>
<dbReference type="GO" id="GO:0005524">
    <property type="term" value="F:ATP binding"/>
    <property type="evidence" value="ECO:0007669"/>
    <property type="project" value="InterPro"/>
</dbReference>
<dbReference type="SUPFAM" id="SSF52540">
    <property type="entry name" value="P-loop containing nucleoside triphosphate hydrolases"/>
    <property type="match status" value="2"/>
</dbReference>
<dbReference type="SMART" id="SM00491">
    <property type="entry name" value="HELICc2"/>
    <property type="match status" value="1"/>
</dbReference>
<feature type="domain" description="Helicase ATP-binding" evidence="1">
    <location>
        <begin position="57"/>
        <end position="323"/>
    </location>
</feature>
<dbReference type="InterPro" id="IPR014001">
    <property type="entry name" value="Helicase_ATP-bd"/>
</dbReference>
<keyword evidence="3" id="KW-1185">Reference proteome</keyword>
<dbReference type="Pfam" id="PF00270">
    <property type="entry name" value="DEAD"/>
    <property type="match status" value="1"/>
</dbReference>
<proteinExistence type="predicted"/>